<feature type="domain" description="HTH-type transcriptional regulator MT1864/Rv1816-like C-terminal" evidence="3">
    <location>
        <begin position="83"/>
        <end position="177"/>
    </location>
</feature>
<dbReference type="Pfam" id="PF13305">
    <property type="entry name" value="TetR_C_33"/>
    <property type="match status" value="1"/>
</dbReference>
<dbReference type="OrthoDB" id="71867at2"/>
<evidence type="ECO:0000313" key="5">
    <source>
        <dbReference type="Proteomes" id="UP000288603"/>
    </source>
</evidence>
<accession>A0A3S4DSH5</accession>
<evidence type="ECO:0000256" key="1">
    <source>
        <dbReference type="ARBA" id="ARBA00023015"/>
    </source>
</evidence>
<dbReference type="Gene3D" id="1.10.10.60">
    <property type="entry name" value="Homeodomain-like"/>
    <property type="match status" value="1"/>
</dbReference>
<dbReference type="SUPFAM" id="SSF46689">
    <property type="entry name" value="Homeodomain-like"/>
    <property type="match status" value="1"/>
</dbReference>
<dbReference type="Gene3D" id="1.10.357.10">
    <property type="entry name" value="Tetracycline Repressor, domain 2"/>
    <property type="match status" value="1"/>
</dbReference>
<dbReference type="Proteomes" id="UP000288603">
    <property type="component" value="Unassembled WGS sequence"/>
</dbReference>
<evidence type="ECO:0000259" key="3">
    <source>
        <dbReference type="Pfam" id="PF13305"/>
    </source>
</evidence>
<dbReference type="EMBL" id="RZNC01000009">
    <property type="protein sequence ID" value="RWZ55095.1"/>
    <property type="molecule type" value="Genomic_DNA"/>
</dbReference>
<evidence type="ECO:0000256" key="2">
    <source>
        <dbReference type="ARBA" id="ARBA00023163"/>
    </source>
</evidence>
<comment type="caution">
    <text evidence="4">The sequence shown here is derived from an EMBL/GenBank/DDBJ whole genome shotgun (WGS) entry which is preliminary data.</text>
</comment>
<gene>
    <name evidence="4" type="ORF">ELQ92_15860</name>
</gene>
<sequence length="189" mass="20026">MPRAGLTEDTVVARAAELLEGSPTAELTLAAVAESLGVKTPSLYKHVDGLPGLRRGMMIRAKRSLGAALARATMGRSRDDAVQSLAAAYRQWALENPAQYGLTVSAPDPSDDADRAASEAALEVLLAVLAGYDLRGDHAIDAARFLRSALHGFVSLETSGAFRLSADLERSYTKLIESAVVSLSKWSQS</sequence>
<dbReference type="AlphaFoldDB" id="A0A3S4DSH5"/>
<organism evidence="4 5">
    <name type="scientific">Labedella populi</name>
    <dbReference type="NCBI Taxonomy" id="2498850"/>
    <lineage>
        <taxon>Bacteria</taxon>
        <taxon>Bacillati</taxon>
        <taxon>Actinomycetota</taxon>
        <taxon>Actinomycetes</taxon>
        <taxon>Micrococcales</taxon>
        <taxon>Microbacteriaceae</taxon>
        <taxon>Labedella</taxon>
    </lineage>
</organism>
<keyword evidence="1" id="KW-0805">Transcription regulation</keyword>
<proteinExistence type="predicted"/>
<dbReference type="RefSeq" id="WP_128500288.1">
    <property type="nucleotide sequence ID" value="NZ_RZNC01000009.1"/>
</dbReference>
<dbReference type="SUPFAM" id="SSF48498">
    <property type="entry name" value="Tetracyclin repressor-like, C-terminal domain"/>
    <property type="match status" value="1"/>
</dbReference>
<keyword evidence="5" id="KW-1185">Reference proteome</keyword>
<keyword evidence="2" id="KW-0804">Transcription</keyword>
<protein>
    <submittedName>
        <fullName evidence="4">TetR/AcrR family transcriptional regulator</fullName>
    </submittedName>
</protein>
<dbReference type="InterPro" id="IPR025996">
    <property type="entry name" value="MT1864/Rv1816-like_C"/>
</dbReference>
<reference evidence="4 5" key="1">
    <citation type="submission" date="2018-12" db="EMBL/GenBank/DDBJ databases">
        <authorList>
            <person name="Li F."/>
        </authorList>
    </citation>
    <scope>NUCLEOTIDE SEQUENCE [LARGE SCALE GENOMIC DNA]</scope>
    <source>
        <strain evidence="4 5">8H24J-4-2</strain>
    </source>
</reference>
<dbReference type="InterPro" id="IPR036271">
    <property type="entry name" value="Tet_transcr_reg_TetR-rel_C_sf"/>
</dbReference>
<name>A0A3S4DSH5_9MICO</name>
<dbReference type="InterPro" id="IPR009057">
    <property type="entry name" value="Homeodomain-like_sf"/>
</dbReference>
<evidence type="ECO:0000313" key="4">
    <source>
        <dbReference type="EMBL" id="RWZ55095.1"/>
    </source>
</evidence>